<proteinExistence type="predicted"/>
<comment type="caution">
    <text evidence="2">The sequence shown here is derived from an EMBL/GenBank/DDBJ whole genome shotgun (WGS) entry which is preliminary data.</text>
</comment>
<dbReference type="Pfam" id="PF00078">
    <property type="entry name" value="RVT_1"/>
    <property type="match status" value="1"/>
</dbReference>
<dbReference type="FunFam" id="3.30.70.270:FF:000026">
    <property type="entry name" value="Transposon Ty3-G Gag-Pol polyprotein"/>
    <property type="match status" value="1"/>
</dbReference>
<organism evidence="2 3">
    <name type="scientific">Popillia japonica</name>
    <name type="common">Japanese beetle</name>
    <dbReference type="NCBI Taxonomy" id="7064"/>
    <lineage>
        <taxon>Eukaryota</taxon>
        <taxon>Metazoa</taxon>
        <taxon>Ecdysozoa</taxon>
        <taxon>Arthropoda</taxon>
        <taxon>Hexapoda</taxon>
        <taxon>Insecta</taxon>
        <taxon>Pterygota</taxon>
        <taxon>Neoptera</taxon>
        <taxon>Endopterygota</taxon>
        <taxon>Coleoptera</taxon>
        <taxon>Polyphaga</taxon>
        <taxon>Scarabaeiformia</taxon>
        <taxon>Scarabaeidae</taxon>
        <taxon>Rutelinae</taxon>
        <taxon>Popillia</taxon>
    </lineage>
</organism>
<reference evidence="2 3" key="1">
    <citation type="journal article" date="2024" name="BMC Genomics">
        <title>De novo assembly and annotation of Popillia japonica's genome with initial clues to its potential as an invasive pest.</title>
        <authorList>
            <person name="Cucini C."/>
            <person name="Boschi S."/>
            <person name="Funari R."/>
            <person name="Cardaioli E."/>
            <person name="Iannotti N."/>
            <person name="Marturano G."/>
            <person name="Paoli F."/>
            <person name="Bruttini M."/>
            <person name="Carapelli A."/>
            <person name="Frati F."/>
            <person name="Nardi F."/>
        </authorList>
    </citation>
    <scope>NUCLEOTIDE SEQUENCE [LARGE SCALE GENOMIC DNA]</scope>
    <source>
        <strain evidence="2">DMR45628</strain>
    </source>
</reference>
<dbReference type="PANTHER" id="PTHR33064:SF37">
    <property type="entry name" value="RIBONUCLEASE H"/>
    <property type="match status" value="1"/>
</dbReference>
<gene>
    <name evidence="2" type="ORF">QE152_g9261</name>
</gene>
<evidence type="ECO:0000259" key="1">
    <source>
        <dbReference type="PROSITE" id="PS50878"/>
    </source>
</evidence>
<keyword evidence="2" id="KW-0548">Nucleotidyltransferase</keyword>
<feature type="domain" description="Reverse transcriptase" evidence="1">
    <location>
        <begin position="1"/>
        <end position="98"/>
    </location>
</feature>
<dbReference type="InterPro" id="IPR043502">
    <property type="entry name" value="DNA/RNA_pol_sf"/>
</dbReference>
<dbReference type="InterPro" id="IPR051320">
    <property type="entry name" value="Viral_Replic_Matur_Polypro"/>
</dbReference>
<dbReference type="Gene3D" id="3.30.70.270">
    <property type="match status" value="2"/>
</dbReference>
<dbReference type="PROSITE" id="PS50878">
    <property type="entry name" value="RT_POL"/>
    <property type="match status" value="1"/>
</dbReference>
<name>A0AAW1LZ64_POPJA</name>
<dbReference type="InterPro" id="IPR000477">
    <property type="entry name" value="RT_dom"/>
</dbReference>
<dbReference type="Proteomes" id="UP001458880">
    <property type="component" value="Unassembled WGS sequence"/>
</dbReference>
<dbReference type="InterPro" id="IPR043128">
    <property type="entry name" value="Rev_trsase/Diguanyl_cyclase"/>
</dbReference>
<keyword evidence="2" id="KW-0695">RNA-directed DNA polymerase</keyword>
<protein>
    <submittedName>
        <fullName evidence="2">Reverse transcriptase (RNA-dependent DNA polymerase)</fullName>
    </submittedName>
</protein>
<dbReference type="SUPFAM" id="SSF56672">
    <property type="entry name" value="DNA/RNA polymerases"/>
    <property type="match status" value="1"/>
</dbReference>
<sequence length="232" mass="27000">MGQYEYLKLPFGLKNSPAAFMRYINLVFRDLLEQNKILIYIDDILIATQTILIATQTIDESLDILRQVFTLLARNKLELRLDKCYFLQTQINYLGYLVDSEGIRPSNEHVKAIRDYPIPKNVHEVHRFLGLTSYFRKFIPNFSVIASPSYYLTRKSAEWNFGEKEMSTFDNLKTKLSQQPLLCIYSPKAETELHCDASAQDLAQCFYNVNVMVLCIRFSSIVKGLQMQNRDI</sequence>
<keyword evidence="3" id="KW-1185">Reference proteome</keyword>
<dbReference type="EMBL" id="JASPKY010000078">
    <property type="protein sequence ID" value="KAK9739170.1"/>
    <property type="molecule type" value="Genomic_DNA"/>
</dbReference>
<dbReference type="AlphaFoldDB" id="A0AAW1LZ64"/>
<keyword evidence="2" id="KW-0808">Transferase</keyword>
<accession>A0AAW1LZ64</accession>
<dbReference type="GO" id="GO:0003964">
    <property type="term" value="F:RNA-directed DNA polymerase activity"/>
    <property type="evidence" value="ECO:0007669"/>
    <property type="project" value="UniProtKB-KW"/>
</dbReference>
<evidence type="ECO:0000313" key="3">
    <source>
        <dbReference type="Proteomes" id="UP001458880"/>
    </source>
</evidence>
<dbReference type="PANTHER" id="PTHR33064">
    <property type="entry name" value="POL PROTEIN"/>
    <property type="match status" value="1"/>
</dbReference>
<evidence type="ECO:0000313" key="2">
    <source>
        <dbReference type="EMBL" id="KAK9739170.1"/>
    </source>
</evidence>